<evidence type="ECO:0000313" key="13">
    <source>
        <dbReference type="Proteomes" id="UP000015480"/>
    </source>
</evidence>
<sequence length="451" mass="47967">MTDASLSGAAAPARRHGSLTQLDERTRRRNAAEKRFRAYGAGAIAIAIACLAILLFTILSNGLGAFRQTYLTLPVALDAQVLDPSGQRDLDAMKKVTTIGYSKVLEAALRQTLAQNAIPEEGLSKKDIGDLISKEAPAQLRNMVLADPALVGTSVDVSVLTNGRVDGFFKGRVTMASAEKDSNTSPAQLQLAQTLKEKGMLATKWNWAFLTNPDASDQRPEAAGVGIAILGSVYMMLVVLVLAVPIGVAASIYLEEFAPKNRLTDIIEVNIANLAAVPSIVFGILGLAAFINFAGLPQSAPIVGGLVLTLMTLPTIIISTRAALKAVPPSIRDAALGIGASKMQTIFHHVLPLALPGILTGTIIGLAQALGETAPLLLIGMVAFVKNFPSAPPEGLFDPASALPVQVYNWTQRADPAFFERASGAIIVLLVFLLCMNVLAIFLRRRFERRW</sequence>
<evidence type="ECO:0000313" key="12">
    <source>
        <dbReference type="EMBL" id="AGT08016.1"/>
    </source>
</evidence>
<proteinExistence type="inferred from homology"/>
<dbReference type="InterPro" id="IPR005672">
    <property type="entry name" value="Phosphate_PstA"/>
</dbReference>
<evidence type="ECO:0000256" key="10">
    <source>
        <dbReference type="SAM" id="MobiDB-lite"/>
    </source>
</evidence>
<dbReference type="InterPro" id="IPR024573">
    <property type="entry name" value="DUF3333"/>
</dbReference>
<dbReference type="KEGG" id="pami:JCM7686_0907"/>
<dbReference type="Pfam" id="PF00528">
    <property type="entry name" value="BPD_transp_1"/>
    <property type="match status" value="1"/>
</dbReference>
<comment type="subcellular location">
    <subcellularLocation>
        <location evidence="9">Cell inner membrane</location>
        <topology evidence="9">Multi-pass membrane protein</topology>
    </subcellularLocation>
    <subcellularLocation>
        <location evidence="1">Cell membrane</location>
        <topology evidence="1">Multi-pass membrane protein</topology>
    </subcellularLocation>
</comment>
<keyword evidence="13" id="KW-1185">Reference proteome</keyword>
<evidence type="ECO:0000256" key="1">
    <source>
        <dbReference type="ARBA" id="ARBA00004651"/>
    </source>
</evidence>
<dbReference type="PROSITE" id="PS50928">
    <property type="entry name" value="ABC_TM1"/>
    <property type="match status" value="1"/>
</dbReference>
<name>S5YS10_PARAH</name>
<dbReference type="GO" id="GO:0035435">
    <property type="term" value="P:phosphate ion transmembrane transport"/>
    <property type="evidence" value="ECO:0007669"/>
    <property type="project" value="InterPro"/>
</dbReference>
<dbReference type="PANTHER" id="PTHR43470">
    <property type="entry name" value="PHOSPHATE TRANSPORT SYSTEM PERMEASE PROTEIN PSTA-RELATED"/>
    <property type="match status" value="1"/>
</dbReference>
<keyword evidence="8 9" id="KW-0472">Membrane</keyword>
<feature type="transmembrane region" description="Helical" evidence="9">
    <location>
        <begin position="422"/>
        <end position="443"/>
    </location>
</feature>
<dbReference type="RefSeq" id="WP_020949655.1">
    <property type="nucleotide sequence ID" value="NC_022041.1"/>
</dbReference>
<dbReference type="SUPFAM" id="SSF161098">
    <property type="entry name" value="MetI-like"/>
    <property type="match status" value="1"/>
</dbReference>
<dbReference type="InterPro" id="IPR000515">
    <property type="entry name" value="MetI-like"/>
</dbReference>
<feature type="transmembrane region" description="Helical" evidence="9">
    <location>
        <begin position="36"/>
        <end position="59"/>
    </location>
</feature>
<dbReference type="AlphaFoldDB" id="S5YS10"/>
<evidence type="ECO:0000259" key="11">
    <source>
        <dbReference type="PROSITE" id="PS50928"/>
    </source>
</evidence>
<dbReference type="HOGENOM" id="CLU_033621_2_1_5"/>
<dbReference type="STRING" id="1367847.JCM7686_0907"/>
<dbReference type="OrthoDB" id="9807065at2"/>
<feature type="domain" description="ABC transmembrane type-1" evidence="11">
    <location>
        <begin position="229"/>
        <end position="440"/>
    </location>
</feature>
<evidence type="ECO:0000256" key="9">
    <source>
        <dbReference type="RuleBase" id="RU363043"/>
    </source>
</evidence>
<keyword evidence="6 9" id="KW-0812">Transmembrane</keyword>
<evidence type="ECO:0000256" key="6">
    <source>
        <dbReference type="ARBA" id="ARBA00022692"/>
    </source>
</evidence>
<dbReference type="GO" id="GO:0005886">
    <property type="term" value="C:plasma membrane"/>
    <property type="evidence" value="ECO:0007669"/>
    <property type="project" value="UniProtKB-SubCell"/>
</dbReference>
<evidence type="ECO:0000256" key="2">
    <source>
        <dbReference type="ARBA" id="ARBA00007069"/>
    </source>
</evidence>
<evidence type="ECO:0000256" key="3">
    <source>
        <dbReference type="ARBA" id="ARBA00016864"/>
    </source>
</evidence>
<feature type="region of interest" description="Disordered" evidence="10">
    <location>
        <begin position="1"/>
        <end position="27"/>
    </location>
</feature>
<feature type="transmembrane region" description="Helical" evidence="9">
    <location>
        <begin position="233"/>
        <end position="254"/>
    </location>
</feature>
<accession>S5YS10</accession>
<dbReference type="eggNOG" id="COG0581">
    <property type="taxonomic scope" value="Bacteria"/>
</dbReference>
<dbReference type="CDD" id="cd06261">
    <property type="entry name" value="TM_PBP2"/>
    <property type="match status" value="1"/>
</dbReference>
<evidence type="ECO:0000256" key="7">
    <source>
        <dbReference type="ARBA" id="ARBA00022989"/>
    </source>
</evidence>
<feature type="transmembrane region" description="Helical" evidence="9">
    <location>
        <begin position="274"/>
        <end position="296"/>
    </location>
</feature>
<evidence type="ECO:0000256" key="5">
    <source>
        <dbReference type="ARBA" id="ARBA00022475"/>
    </source>
</evidence>
<dbReference type="Proteomes" id="UP000015480">
    <property type="component" value="Chromosome"/>
</dbReference>
<keyword evidence="5 9" id="KW-1003">Cell membrane</keyword>
<dbReference type="Pfam" id="PF11812">
    <property type="entry name" value="DUF3333"/>
    <property type="match status" value="1"/>
</dbReference>
<evidence type="ECO:0000256" key="4">
    <source>
        <dbReference type="ARBA" id="ARBA00022448"/>
    </source>
</evidence>
<comment type="similarity">
    <text evidence="2 9">Belongs to the binding-protein-dependent transport system permease family. CysTW subfamily.</text>
</comment>
<dbReference type="InterPro" id="IPR035906">
    <property type="entry name" value="MetI-like_sf"/>
</dbReference>
<keyword evidence="4" id="KW-0813">Transport</keyword>
<dbReference type="NCBIfam" id="TIGR00974">
    <property type="entry name" value="3a0107s02c"/>
    <property type="match status" value="1"/>
</dbReference>
<dbReference type="GO" id="GO:0005315">
    <property type="term" value="F:phosphate transmembrane transporter activity"/>
    <property type="evidence" value="ECO:0007669"/>
    <property type="project" value="InterPro"/>
</dbReference>
<gene>
    <name evidence="12" type="ORF">JCM7686_0907</name>
</gene>
<feature type="transmembrane region" description="Helical" evidence="9">
    <location>
        <begin position="345"/>
        <end position="367"/>
    </location>
</feature>
<feature type="transmembrane region" description="Helical" evidence="9">
    <location>
        <begin position="302"/>
        <end position="324"/>
    </location>
</feature>
<protein>
    <recommendedName>
        <fullName evidence="3 9">Phosphate transport system permease protein PstA</fullName>
    </recommendedName>
</protein>
<keyword evidence="7 9" id="KW-1133">Transmembrane helix</keyword>
<evidence type="ECO:0000256" key="8">
    <source>
        <dbReference type="ARBA" id="ARBA00023136"/>
    </source>
</evidence>
<organism evidence="12 13">
    <name type="scientific">Paracoccus aminophilus JCM 7686</name>
    <dbReference type="NCBI Taxonomy" id="1367847"/>
    <lineage>
        <taxon>Bacteria</taxon>
        <taxon>Pseudomonadati</taxon>
        <taxon>Pseudomonadota</taxon>
        <taxon>Alphaproteobacteria</taxon>
        <taxon>Rhodobacterales</taxon>
        <taxon>Paracoccaceae</taxon>
        <taxon>Paracoccus</taxon>
    </lineage>
</organism>
<dbReference type="Gene3D" id="1.10.3720.10">
    <property type="entry name" value="MetI-like"/>
    <property type="match status" value="1"/>
</dbReference>
<dbReference type="PANTHER" id="PTHR43470:SF5">
    <property type="entry name" value="PHOSPHATE TRANSPORT SYSTEM PERMEASE PROTEIN PSTA"/>
    <property type="match status" value="1"/>
</dbReference>
<dbReference type="EMBL" id="CP006650">
    <property type="protein sequence ID" value="AGT08016.1"/>
    <property type="molecule type" value="Genomic_DNA"/>
</dbReference>
<reference evidence="12 13" key="1">
    <citation type="journal article" date="2014" name="BMC Genomics">
        <title>Architecture and functions of a multipartite genome of the methylotrophic bacterium Paracoccus aminophilus JCM 7686, containing primary and secondary chromids.</title>
        <authorList>
            <person name="Dziewit L."/>
            <person name="Czarnecki J."/>
            <person name="Wibberg D."/>
            <person name="Radlinska M."/>
            <person name="Mrozek P."/>
            <person name="Szymczak M."/>
            <person name="Schluter A."/>
            <person name="Puhler A."/>
            <person name="Bartosik D."/>
        </authorList>
    </citation>
    <scope>NUCLEOTIDE SEQUENCE [LARGE SCALE GENOMIC DNA]</scope>
    <source>
        <strain evidence="12">JCM 7686</strain>
    </source>
</reference>
<dbReference type="PATRIC" id="fig|1367847.3.peg.868"/>